<protein>
    <submittedName>
        <fullName evidence="2">Uncharacterized protein</fullName>
    </submittedName>
</protein>
<comment type="caution">
    <text evidence="2">The sequence shown here is derived from an EMBL/GenBank/DDBJ whole genome shotgun (WGS) entry which is preliminary data.</text>
</comment>
<dbReference type="Proteomes" id="UP001159364">
    <property type="component" value="Linkage Group LG11"/>
</dbReference>
<evidence type="ECO:0000256" key="1">
    <source>
        <dbReference type="SAM" id="MobiDB-lite"/>
    </source>
</evidence>
<evidence type="ECO:0000313" key="3">
    <source>
        <dbReference type="Proteomes" id="UP001159364"/>
    </source>
</evidence>
<name>A0AAV8SGT1_9ROSI</name>
<dbReference type="EMBL" id="JAIWQS010000011">
    <property type="protein sequence ID" value="KAJ8751219.1"/>
    <property type="molecule type" value="Genomic_DNA"/>
</dbReference>
<keyword evidence="3" id="KW-1185">Reference proteome</keyword>
<evidence type="ECO:0000313" key="2">
    <source>
        <dbReference type="EMBL" id="KAJ8751219.1"/>
    </source>
</evidence>
<dbReference type="AlphaFoldDB" id="A0AAV8SGT1"/>
<feature type="region of interest" description="Disordered" evidence="1">
    <location>
        <begin position="32"/>
        <end position="51"/>
    </location>
</feature>
<reference evidence="2 3" key="1">
    <citation type="submission" date="2021-09" db="EMBL/GenBank/DDBJ databases">
        <title>Genomic insights and catalytic innovation underlie evolution of tropane alkaloids biosynthesis.</title>
        <authorList>
            <person name="Wang Y.-J."/>
            <person name="Tian T."/>
            <person name="Huang J.-P."/>
            <person name="Huang S.-X."/>
        </authorList>
    </citation>
    <scope>NUCLEOTIDE SEQUENCE [LARGE SCALE GENOMIC DNA]</scope>
    <source>
        <strain evidence="2">KIB-2018</strain>
        <tissue evidence="2">Leaf</tissue>
    </source>
</reference>
<sequence length="74" mass="8786">MKQKTRDNTPEEEIKEIERERTRFFLVGTATEDRALSARERERGKSPERKEIKLPSPITKFGIQLLIRWSDRVS</sequence>
<gene>
    <name evidence="2" type="ORF">K2173_016400</name>
</gene>
<accession>A0AAV8SGT1</accession>
<proteinExistence type="predicted"/>
<organism evidence="2 3">
    <name type="scientific">Erythroxylum novogranatense</name>
    <dbReference type="NCBI Taxonomy" id="1862640"/>
    <lineage>
        <taxon>Eukaryota</taxon>
        <taxon>Viridiplantae</taxon>
        <taxon>Streptophyta</taxon>
        <taxon>Embryophyta</taxon>
        <taxon>Tracheophyta</taxon>
        <taxon>Spermatophyta</taxon>
        <taxon>Magnoliopsida</taxon>
        <taxon>eudicotyledons</taxon>
        <taxon>Gunneridae</taxon>
        <taxon>Pentapetalae</taxon>
        <taxon>rosids</taxon>
        <taxon>fabids</taxon>
        <taxon>Malpighiales</taxon>
        <taxon>Erythroxylaceae</taxon>
        <taxon>Erythroxylum</taxon>
    </lineage>
</organism>